<comment type="caution">
    <text evidence="1">The sequence shown here is derived from an EMBL/GenBank/DDBJ whole genome shotgun (WGS) entry which is preliminary data.</text>
</comment>
<dbReference type="EMBL" id="JAPESX010001393">
    <property type="protein sequence ID" value="KAJ8114601.1"/>
    <property type="molecule type" value="Genomic_DNA"/>
</dbReference>
<sequence>MPQRTRSRLKGVQPTQPVSRRRSRRHLASRASYREDELQRDGESTTGKSGHASTIFPTLETTFEPARASEQTQNITLPSKQHDEAIGSANFESPNPDLQGTCQPSATQKSDGESELGHIKITHFDFSKRLTKCSFAATYQFSENAYTMSRIVGTSTHQTTRQKLLIPGQIVRDNVQPSDTNYIEKQHPDGGLLIALGADLAPSAAVTSIITSVTAATTFLHCFLAAEAQWLRSCDHDMDPDIRFWKGIASRFNAHSHGYSIDAWLTARVIAVTLCGEPYKMQVQKQVSIEGLELSGLLSAIQDCRRMSHRRRRGHLKTARAFVSNIAGGDQIQKDVLGRKPQTLEDQKKLLEALATECAESGYSSKPEMSRLKMGLGASHRHKGPRPPLQAHANTLDLDDDARKEWVVGNTPRGLGVKGQKRNRGFKEQREQKRNRSQGGYPYTLENEGAEDWGDSPSLRYTAQDRRRLEQRVADLERMMQDSRRL</sequence>
<evidence type="ECO:0000313" key="1">
    <source>
        <dbReference type="EMBL" id="KAJ8114601.1"/>
    </source>
</evidence>
<reference evidence="1" key="1">
    <citation type="submission" date="2022-11" db="EMBL/GenBank/DDBJ databases">
        <title>Genome Sequence of Nemania bipapillata.</title>
        <authorList>
            <person name="Buettner E."/>
        </authorList>
    </citation>
    <scope>NUCLEOTIDE SEQUENCE</scope>
    <source>
        <strain evidence="1">CP14</strain>
    </source>
</reference>
<accession>A0ACC2IHC8</accession>
<organism evidence="1 2">
    <name type="scientific">Nemania bipapillata</name>
    <dbReference type="NCBI Taxonomy" id="110536"/>
    <lineage>
        <taxon>Eukaryota</taxon>
        <taxon>Fungi</taxon>
        <taxon>Dikarya</taxon>
        <taxon>Ascomycota</taxon>
        <taxon>Pezizomycotina</taxon>
        <taxon>Sordariomycetes</taxon>
        <taxon>Xylariomycetidae</taxon>
        <taxon>Xylariales</taxon>
        <taxon>Xylariaceae</taxon>
        <taxon>Nemania</taxon>
    </lineage>
</organism>
<name>A0ACC2IHC8_9PEZI</name>
<keyword evidence="2" id="KW-1185">Reference proteome</keyword>
<dbReference type="Proteomes" id="UP001153334">
    <property type="component" value="Unassembled WGS sequence"/>
</dbReference>
<gene>
    <name evidence="1" type="ORF">ONZ43_g4862</name>
</gene>
<protein>
    <submittedName>
        <fullName evidence="1">Uncharacterized protein</fullName>
    </submittedName>
</protein>
<proteinExistence type="predicted"/>
<evidence type="ECO:0000313" key="2">
    <source>
        <dbReference type="Proteomes" id="UP001153334"/>
    </source>
</evidence>